<gene>
    <name evidence="1" type="ORF">HQ603_03055</name>
</gene>
<organism evidence="1 2">
    <name type="scientific">Rhodococcoides corynebacterioides</name>
    <dbReference type="NCBI Taxonomy" id="53972"/>
    <lineage>
        <taxon>Bacteria</taxon>
        <taxon>Bacillati</taxon>
        <taxon>Actinomycetota</taxon>
        <taxon>Actinomycetes</taxon>
        <taxon>Mycobacteriales</taxon>
        <taxon>Nocardiaceae</taxon>
        <taxon>Rhodococcoides</taxon>
    </lineage>
</organism>
<accession>A0ABS7P017</accession>
<keyword evidence="2" id="KW-1185">Reference proteome</keyword>
<name>A0ABS7P017_9NOCA</name>
<evidence type="ECO:0000313" key="1">
    <source>
        <dbReference type="EMBL" id="MBY6365727.1"/>
    </source>
</evidence>
<reference evidence="1 2" key="1">
    <citation type="submission" date="2020-06" db="EMBL/GenBank/DDBJ databases">
        <title>Taxonomy, biology and ecology of Rhodococcus bacteria occurring in California pistachio and other woody hosts as revealed by genome sequence analyses.</title>
        <authorList>
            <person name="Gai Y."/>
            <person name="Riely B."/>
        </authorList>
    </citation>
    <scope>NUCLEOTIDE SEQUENCE [LARGE SCALE GENOMIC DNA]</scope>
    <source>
        <strain evidence="1 2">BP-281</strain>
    </source>
</reference>
<comment type="caution">
    <text evidence="1">The sequence shown here is derived from an EMBL/GenBank/DDBJ whole genome shotgun (WGS) entry which is preliminary data.</text>
</comment>
<dbReference type="RefSeq" id="WP_222682848.1">
    <property type="nucleotide sequence ID" value="NZ_JABUBT010000001.1"/>
</dbReference>
<evidence type="ECO:0000313" key="2">
    <source>
        <dbReference type="Proteomes" id="UP000825228"/>
    </source>
</evidence>
<dbReference type="Proteomes" id="UP000825228">
    <property type="component" value="Unassembled WGS sequence"/>
</dbReference>
<dbReference type="EMBL" id="JABUBU010000001">
    <property type="protein sequence ID" value="MBY6365727.1"/>
    <property type="molecule type" value="Genomic_DNA"/>
</dbReference>
<sequence length="104" mass="10267">MSDPMAMDADATEAAARAMAESVSRAEAAVARLSARSFDAAHGGREYGARAATVDARLRDLASGLDSWNRETRAAADAVAGAVGATRATDASGASGVAAAGAGR</sequence>
<evidence type="ECO:0008006" key="3">
    <source>
        <dbReference type="Google" id="ProtNLM"/>
    </source>
</evidence>
<proteinExistence type="predicted"/>
<protein>
    <recommendedName>
        <fullName evidence="3">Excreted virulence factor EspC (Type VII ESX diderm)</fullName>
    </recommendedName>
</protein>